<sequence>MEFGRSSIGYPDRPFSPRMTHQMILPFLAHPRLHLAQQSLHPLLGRLLVPDHEPTSPDPHPASPENRSSSPVPSFASAGPPTSPTQPNQPAPAAVRKSDRARFRPKHLANLHHFIF</sequence>
<evidence type="ECO:0000313" key="2">
    <source>
        <dbReference type="EMBL" id="CAL1359677.1"/>
    </source>
</evidence>
<feature type="region of interest" description="Disordered" evidence="1">
    <location>
        <begin position="46"/>
        <end position="103"/>
    </location>
</feature>
<feature type="compositionally biased region" description="Pro residues" evidence="1">
    <location>
        <begin position="81"/>
        <end position="90"/>
    </location>
</feature>
<dbReference type="Proteomes" id="UP001497516">
    <property type="component" value="Chromosome 10"/>
</dbReference>
<accession>A0AAV2CTC3</accession>
<evidence type="ECO:0000256" key="1">
    <source>
        <dbReference type="SAM" id="MobiDB-lite"/>
    </source>
</evidence>
<dbReference type="AlphaFoldDB" id="A0AAV2CTC3"/>
<evidence type="ECO:0000313" key="3">
    <source>
        <dbReference type="Proteomes" id="UP001497516"/>
    </source>
</evidence>
<name>A0AAV2CTC3_9ROSI</name>
<protein>
    <submittedName>
        <fullName evidence="2">Uncharacterized protein</fullName>
    </submittedName>
</protein>
<organism evidence="2 3">
    <name type="scientific">Linum trigynum</name>
    <dbReference type="NCBI Taxonomy" id="586398"/>
    <lineage>
        <taxon>Eukaryota</taxon>
        <taxon>Viridiplantae</taxon>
        <taxon>Streptophyta</taxon>
        <taxon>Embryophyta</taxon>
        <taxon>Tracheophyta</taxon>
        <taxon>Spermatophyta</taxon>
        <taxon>Magnoliopsida</taxon>
        <taxon>eudicotyledons</taxon>
        <taxon>Gunneridae</taxon>
        <taxon>Pentapetalae</taxon>
        <taxon>rosids</taxon>
        <taxon>fabids</taxon>
        <taxon>Malpighiales</taxon>
        <taxon>Linaceae</taxon>
        <taxon>Linum</taxon>
    </lineage>
</organism>
<keyword evidence="3" id="KW-1185">Reference proteome</keyword>
<reference evidence="2 3" key="1">
    <citation type="submission" date="2024-04" db="EMBL/GenBank/DDBJ databases">
        <authorList>
            <person name="Fracassetti M."/>
        </authorList>
    </citation>
    <scope>NUCLEOTIDE SEQUENCE [LARGE SCALE GENOMIC DNA]</scope>
</reference>
<gene>
    <name evidence="2" type="ORF">LTRI10_LOCUS7151</name>
</gene>
<proteinExistence type="predicted"/>
<dbReference type="EMBL" id="OZ034814">
    <property type="protein sequence ID" value="CAL1359677.1"/>
    <property type="molecule type" value="Genomic_DNA"/>
</dbReference>